<evidence type="ECO:0000256" key="1">
    <source>
        <dbReference type="SAM" id="MobiDB-lite"/>
    </source>
</evidence>
<dbReference type="AlphaFoldDB" id="A0A834UEQ1"/>
<organism evidence="2 3">
    <name type="scientific">Vespula pensylvanica</name>
    <name type="common">Western yellow jacket</name>
    <name type="synonym">Wasp</name>
    <dbReference type="NCBI Taxonomy" id="30213"/>
    <lineage>
        <taxon>Eukaryota</taxon>
        <taxon>Metazoa</taxon>
        <taxon>Ecdysozoa</taxon>
        <taxon>Arthropoda</taxon>
        <taxon>Hexapoda</taxon>
        <taxon>Insecta</taxon>
        <taxon>Pterygota</taxon>
        <taxon>Neoptera</taxon>
        <taxon>Endopterygota</taxon>
        <taxon>Hymenoptera</taxon>
        <taxon>Apocrita</taxon>
        <taxon>Aculeata</taxon>
        <taxon>Vespoidea</taxon>
        <taxon>Vespidae</taxon>
        <taxon>Vespinae</taxon>
        <taxon>Vespula</taxon>
    </lineage>
</organism>
<dbReference type="EMBL" id="JACSDY010000002">
    <property type="protein sequence ID" value="KAF7435264.1"/>
    <property type="molecule type" value="Genomic_DNA"/>
</dbReference>
<comment type="caution">
    <text evidence="2">The sequence shown here is derived from an EMBL/GenBank/DDBJ whole genome shotgun (WGS) entry which is preliminary data.</text>
</comment>
<sequence length="159" mass="17966">MYIRIIKLNQREQHQLKLSNFINGKCDRQFSLHFAETSVKLKKQTLHDKLFWLASDPRGEQPNGTEEVESGNGRTGWIRVIVCLLDEISRVYVSQASCRISNCDDGSDEGRSWIGPGRLRSKDSEQAVTGATGVGKSRRTQVAADRVHLARQLRKLVSE</sequence>
<proteinExistence type="predicted"/>
<evidence type="ECO:0000313" key="2">
    <source>
        <dbReference type="EMBL" id="KAF7435264.1"/>
    </source>
</evidence>
<reference evidence="2" key="1">
    <citation type="journal article" date="2020" name="G3 (Bethesda)">
        <title>High-Quality Assemblies for Three Invasive Social Wasps from the &lt;i&gt;Vespula&lt;/i&gt; Genus.</title>
        <authorList>
            <person name="Harrop T.W.R."/>
            <person name="Guhlin J."/>
            <person name="McLaughlin G.M."/>
            <person name="Permina E."/>
            <person name="Stockwell P."/>
            <person name="Gilligan J."/>
            <person name="Le Lec M.F."/>
            <person name="Gruber M.A.M."/>
            <person name="Quinn O."/>
            <person name="Lovegrove M."/>
            <person name="Duncan E.J."/>
            <person name="Remnant E.J."/>
            <person name="Van Eeckhoven J."/>
            <person name="Graham B."/>
            <person name="Knapp R.A."/>
            <person name="Langford K.W."/>
            <person name="Kronenberg Z."/>
            <person name="Press M.O."/>
            <person name="Eacker S.M."/>
            <person name="Wilson-Rankin E.E."/>
            <person name="Purcell J."/>
            <person name="Lester P.J."/>
            <person name="Dearden P.K."/>
        </authorList>
    </citation>
    <scope>NUCLEOTIDE SEQUENCE</scope>
    <source>
        <strain evidence="2">Volc-1</strain>
    </source>
</reference>
<accession>A0A834UEQ1</accession>
<name>A0A834UEQ1_VESPE</name>
<protein>
    <submittedName>
        <fullName evidence="2">Uncharacterized protein</fullName>
    </submittedName>
</protein>
<keyword evidence="3" id="KW-1185">Reference proteome</keyword>
<feature type="region of interest" description="Disordered" evidence="1">
    <location>
        <begin position="107"/>
        <end position="135"/>
    </location>
</feature>
<evidence type="ECO:0000313" key="3">
    <source>
        <dbReference type="Proteomes" id="UP000600918"/>
    </source>
</evidence>
<gene>
    <name evidence="2" type="ORF">H0235_003455</name>
</gene>
<dbReference type="Proteomes" id="UP000600918">
    <property type="component" value="Unassembled WGS sequence"/>
</dbReference>